<reference evidence="1 2" key="1">
    <citation type="submission" date="2015-03" db="EMBL/GenBank/DDBJ databases">
        <title>Draft Genome Sequence of Burkholderia andropogonis type strain ICMP2807, isolated from Sorghum bicolor.</title>
        <authorList>
            <person name="Lopes-Santos L."/>
            <person name="Castro D.B."/>
            <person name="Ottoboni L.M."/>
            <person name="Park D."/>
            <person name="Weirc B.S."/>
            <person name="Destefano S.A."/>
        </authorList>
    </citation>
    <scope>NUCLEOTIDE SEQUENCE [LARGE SCALE GENOMIC DNA]</scope>
    <source>
        <strain evidence="1 2">ICMP2807</strain>
    </source>
</reference>
<sequence length="72" mass="8383">MFNADSWQRRIAFYSQAFTRVAIDNIQATETSPVCKSIRNKVRRPALIRPARQWPSSKFDRRYPFALAPPNA</sequence>
<protein>
    <submittedName>
        <fullName evidence="1">Uncharacterized protein</fullName>
    </submittedName>
</protein>
<evidence type="ECO:0000313" key="1">
    <source>
        <dbReference type="EMBL" id="KKB61417.1"/>
    </source>
</evidence>
<dbReference type="Proteomes" id="UP000033618">
    <property type="component" value="Unassembled WGS sequence"/>
</dbReference>
<accession>A0A0F5JVV6</accession>
<dbReference type="PATRIC" id="fig|28092.6.peg.5503"/>
<evidence type="ECO:0000313" key="2">
    <source>
        <dbReference type="Proteomes" id="UP000033618"/>
    </source>
</evidence>
<gene>
    <name evidence="1" type="ORF">WM40_23410</name>
</gene>
<dbReference type="EMBL" id="LAQU01000044">
    <property type="protein sequence ID" value="KKB61417.1"/>
    <property type="molecule type" value="Genomic_DNA"/>
</dbReference>
<name>A0A0F5JVV6_9BURK</name>
<keyword evidence="2" id="KW-1185">Reference proteome</keyword>
<proteinExistence type="predicted"/>
<dbReference type="AlphaFoldDB" id="A0A0F5JVV6"/>
<comment type="caution">
    <text evidence="1">The sequence shown here is derived from an EMBL/GenBank/DDBJ whole genome shotgun (WGS) entry which is preliminary data.</text>
</comment>
<organism evidence="1 2">
    <name type="scientific">Robbsia andropogonis</name>
    <dbReference type="NCBI Taxonomy" id="28092"/>
    <lineage>
        <taxon>Bacteria</taxon>
        <taxon>Pseudomonadati</taxon>
        <taxon>Pseudomonadota</taxon>
        <taxon>Betaproteobacteria</taxon>
        <taxon>Burkholderiales</taxon>
        <taxon>Burkholderiaceae</taxon>
        <taxon>Robbsia</taxon>
    </lineage>
</organism>